<evidence type="ECO:0000313" key="4">
    <source>
        <dbReference type="Proteomes" id="UP000828390"/>
    </source>
</evidence>
<accession>A0A9D4RJW9</accession>
<evidence type="ECO:0000313" key="1">
    <source>
        <dbReference type="EMBL" id="KAH3865839.1"/>
    </source>
</evidence>
<dbReference type="Proteomes" id="UP000828390">
    <property type="component" value="Unassembled WGS sequence"/>
</dbReference>
<name>A0A9D4RJW9_DREPO</name>
<protein>
    <submittedName>
        <fullName evidence="3">Uncharacterized protein</fullName>
    </submittedName>
</protein>
<organism evidence="3 4">
    <name type="scientific">Dreissena polymorpha</name>
    <name type="common">Zebra mussel</name>
    <name type="synonym">Mytilus polymorpha</name>
    <dbReference type="NCBI Taxonomy" id="45954"/>
    <lineage>
        <taxon>Eukaryota</taxon>
        <taxon>Metazoa</taxon>
        <taxon>Spiralia</taxon>
        <taxon>Lophotrochozoa</taxon>
        <taxon>Mollusca</taxon>
        <taxon>Bivalvia</taxon>
        <taxon>Autobranchia</taxon>
        <taxon>Heteroconchia</taxon>
        <taxon>Euheterodonta</taxon>
        <taxon>Imparidentia</taxon>
        <taxon>Neoheterodontei</taxon>
        <taxon>Myida</taxon>
        <taxon>Dreissenoidea</taxon>
        <taxon>Dreissenidae</taxon>
        <taxon>Dreissena</taxon>
    </lineage>
</organism>
<evidence type="ECO:0000313" key="3">
    <source>
        <dbReference type="EMBL" id="KAH3868905.1"/>
    </source>
</evidence>
<reference evidence="3" key="2">
    <citation type="submission" date="2020-11" db="EMBL/GenBank/DDBJ databases">
        <authorList>
            <person name="McCartney M.A."/>
            <person name="Auch B."/>
            <person name="Kono T."/>
            <person name="Mallez S."/>
            <person name="Becker A."/>
            <person name="Gohl D.M."/>
            <person name="Silverstein K.A.T."/>
            <person name="Koren S."/>
            <person name="Bechman K.B."/>
            <person name="Herman A."/>
            <person name="Abrahante J.E."/>
            <person name="Garbe J."/>
        </authorList>
    </citation>
    <scope>NUCLEOTIDE SEQUENCE</scope>
    <source>
        <strain evidence="3">Duluth1</strain>
        <tissue evidence="3">Whole animal</tissue>
    </source>
</reference>
<reference evidence="3" key="1">
    <citation type="journal article" date="2019" name="bioRxiv">
        <title>The Genome of the Zebra Mussel, Dreissena polymorpha: A Resource for Invasive Species Research.</title>
        <authorList>
            <person name="McCartney M.A."/>
            <person name="Auch B."/>
            <person name="Kono T."/>
            <person name="Mallez S."/>
            <person name="Zhang Y."/>
            <person name="Obille A."/>
            <person name="Becker A."/>
            <person name="Abrahante J.E."/>
            <person name="Garbe J."/>
            <person name="Badalamenti J.P."/>
            <person name="Herman A."/>
            <person name="Mangelson H."/>
            <person name="Liachko I."/>
            <person name="Sullivan S."/>
            <person name="Sone E.D."/>
            <person name="Koren S."/>
            <person name="Silverstein K.A.T."/>
            <person name="Beckman K.B."/>
            <person name="Gohl D.M."/>
        </authorList>
    </citation>
    <scope>NUCLEOTIDE SEQUENCE</scope>
    <source>
        <strain evidence="3">Duluth1</strain>
        <tissue evidence="3">Whole animal</tissue>
    </source>
</reference>
<sequence>MLRRTVVIAKLFSYSGDDHNGIAIVRAVVVVNDNGDEDDDEDYNVLIITILVAENSLKL</sequence>
<dbReference type="EMBL" id="JAIWYP010000002">
    <property type="protein sequence ID" value="KAH3868781.1"/>
    <property type="molecule type" value="Genomic_DNA"/>
</dbReference>
<keyword evidence="4" id="KW-1185">Reference proteome</keyword>
<dbReference type="EMBL" id="JAIWYP010000002">
    <property type="protein sequence ID" value="KAH3868905.1"/>
    <property type="molecule type" value="Genomic_DNA"/>
</dbReference>
<proteinExistence type="predicted"/>
<dbReference type="AlphaFoldDB" id="A0A9D4RJW9"/>
<dbReference type="EMBL" id="JAIWYP010000002">
    <property type="protein sequence ID" value="KAH3865839.1"/>
    <property type="molecule type" value="Genomic_DNA"/>
</dbReference>
<evidence type="ECO:0000313" key="2">
    <source>
        <dbReference type="EMBL" id="KAH3868781.1"/>
    </source>
</evidence>
<gene>
    <name evidence="1" type="ORF">DPMN_028883</name>
    <name evidence="2" type="ORF">DPMN_031934</name>
    <name evidence="3" type="ORF">DPMN_032060</name>
</gene>
<comment type="caution">
    <text evidence="3">The sequence shown here is derived from an EMBL/GenBank/DDBJ whole genome shotgun (WGS) entry which is preliminary data.</text>
</comment>